<proteinExistence type="predicted"/>
<keyword evidence="1" id="KW-0472">Membrane</keyword>
<dbReference type="EMBL" id="SJPV01000004">
    <property type="protein sequence ID" value="TWU38282.1"/>
    <property type="molecule type" value="Genomic_DNA"/>
</dbReference>
<keyword evidence="1" id="KW-0812">Transmembrane</keyword>
<keyword evidence="3" id="KW-1185">Reference proteome</keyword>
<dbReference type="Proteomes" id="UP000319143">
    <property type="component" value="Unassembled WGS sequence"/>
</dbReference>
<evidence type="ECO:0000313" key="3">
    <source>
        <dbReference type="Proteomes" id="UP000319143"/>
    </source>
</evidence>
<evidence type="ECO:0000313" key="2">
    <source>
        <dbReference type="EMBL" id="TWU38282.1"/>
    </source>
</evidence>
<accession>A0A5C6DNU4</accession>
<keyword evidence="1" id="KW-1133">Transmembrane helix</keyword>
<name>A0A5C6DNU4_9BACT</name>
<protein>
    <submittedName>
        <fullName evidence="2">Uncharacterized protein</fullName>
    </submittedName>
</protein>
<evidence type="ECO:0000256" key="1">
    <source>
        <dbReference type="SAM" id="Phobius"/>
    </source>
</evidence>
<comment type="caution">
    <text evidence="2">The sequence shown here is derived from an EMBL/GenBank/DDBJ whole genome shotgun (WGS) entry which is preliminary data.</text>
</comment>
<reference evidence="2 3" key="1">
    <citation type="submission" date="2019-02" db="EMBL/GenBank/DDBJ databases">
        <title>Deep-cultivation of Planctomycetes and their phenomic and genomic characterization uncovers novel biology.</title>
        <authorList>
            <person name="Wiegand S."/>
            <person name="Jogler M."/>
            <person name="Boedeker C."/>
            <person name="Pinto D."/>
            <person name="Vollmers J."/>
            <person name="Rivas-Marin E."/>
            <person name="Kohn T."/>
            <person name="Peeters S.H."/>
            <person name="Heuer A."/>
            <person name="Rast P."/>
            <person name="Oberbeckmann S."/>
            <person name="Bunk B."/>
            <person name="Jeske O."/>
            <person name="Meyerdierks A."/>
            <person name="Storesund J.E."/>
            <person name="Kallscheuer N."/>
            <person name="Luecker S."/>
            <person name="Lage O.M."/>
            <person name="Pohl T."/>
            <person name="Merkel B.J."/>
            <person name="Hornburger P."/>
            <person name="Mueller R.-W."/>
            <person name="Bruemmer F."/>
            <person name="Labrenz M."/>
            <person name="Spormann A.M."/>
            <person name="Op Den Camp H."/>
            <person name="Overmann J."/>
            <person name="Amann R."/>
            <person name="Jetten M.S.M."/>
            <person name="Mascher T."/>
            <person name="Medema M.H."/>
            <person name="Devos D.P."/>
            <person name="Kaster A.-K."/>
            <person name="Ovreas L."/>
            <person name="Rohde M."/>
            <person name="Galperin M.Y."/>
            <person name="Jogler C."/>
        </authorList>
    </citation>
    <scope>NUCLEOTIDE SEQUENCE [LARGE SCALE GENOMIC DNA]</scope>
    <source>
        <strain evidence="2 3">Poly41</strain>
    </source>
</reference>
<organism evidence="2 3">
    <name type="scientific">Novipirellula artificiosorum</name>
    <dbReference type="NCBI Taxonomy" id="2528016"/>
    <lineage>
        <taxon>Bacteria</taxon>
        <taxon>Pseudomonadati</taxon>
        <taxon>Planctomycetota</taxon>
        <taxon>Planctomycetia</taxon>
        <taxon>Pirellulales</taxon>
        <taxon>Pirellulaceae</taxon>
        <taxon>Novipirellula</taxon>
    </lineage>
</organism>
<dbReference type="AlphaFoldDB" id="A0A5C6DNU4"/>
<sequence length="87" mass="9696">MWTTGGHSTGEEHHSHMDLAKSIDRFRGPPIGLIVSWGAPHANAVVSPVTWWDYVKYEQDLWCAVMLVFLCIFATWISPGEDAVDPG</sequence>
<gene>
    <name evidence="2" type="ORF">Poly41_27580</name>
</gene>
<feature type="transmembrane region" description="Helical" evidence="1">
    <location>
        <begin position="61"/>
        <end position="78"/>
    </location>
</feature>